<dbReference type="GO" id="GO:0022857">
    <property type="term" value="F:transmembrane transporter activity"/>
    <property type="evidence" value="ECO:0007669"/>
    <property type="project" value="InterPro"/>
</dbReference>
<dbReference type="SUPFAM" id="SSF103473">
    <property type="entry name" value="MFS general substrate transporter"/>
    <property type="match status" value="1"/>
</dbReference>
<dbReference type="GO" id="GO:0016020">
    <property type="term" value="C:membrane"/>
    <property type="evidence" value="ECO:0007669"/>
    <property type="project" value="UniProtKB-SubCell"/>
</dbReference>
<protein>
    <recommendedName>
        <fullName evidence="9">Major facilitator superfamily (MFS) profile domain-containing protein</fullName>
    </recommendedName>
</protein>
<evidence type="ECO:0000259" key="9">
    <source>
        <dbReference type="PROSITE" id="PS50850"/>
    </source>
</evidence>
<keyword evidence="5 8" id="KW-1133">Transmembrane helix</keyword>
<dbReference type="PROSITE" id="PS00217">
    <property type="entry name" value="SUGAR_TRANSPORT_2"/>
    <property type="match status" value="1"/>
</dbReference>
<feature type="region of interest" description="Disordered" evidence="7">
    <location>
        <begin position="23"/>
        <end position="49"/>
    </location>
</feature>
<feature type="transmembrane region" description="Helical" evidence="8">
    <location>
        <begin position="218"/>
        <end position="239"/>
    </location>
</feature>
<feature type="transmembrane region" description="Helical" evidence="8">
    <location>
        <begin position="429"/>
        <end position="452"/>
    </location>
</feature>
<dbReference type="InterPro" id="IPR005829">
    <property type="entry name" value="Sugar_transporter_CS"/>
</dbReference>
<evidence type="ECO:0000256" key="2">
    <source>
        <dbReference type="ARBA" id="ARBA00010992"/>
    </source>
</evidence>
<dbReference type="PROSITE" id="PS00216">
    <property type="entry name" value="SUGAR_TRANSPORT_1"/>
    <property type="match status" value="2"/>
</dbReference>
<evidence type="ECO:0000256" key="4">
    <source>
        <dbReference type="ARBA" id="ARBA00022692"/>
    </source>
</evidence>
<name>A0A1D2A5D3_AUXPR</name>
<proteinExistence type="inferred from homology"/>
<accession>A0A1D2A5D3</accession>
<dbReference type="InterPro" id="IPR050814">
    <property type="entry name" value="Myo-inositol_Transporter"/>
</dbReference>
<dbReference type="Pfam" id="PF00083">
    <property type="entry name" value="Sugar_tr"/>
    <property type="match status" value="3"/>
</dbReference>
<keyword evidence="4 8" id="KW-0812">Transmembrane</keyword>
<dbReference type="InterPro" id="IPR003663">
    <property type="entry name" value="Sugar/inositol_transpt"/>
</dbReference>
<keyword evidence="6 8" id="KW-0472">Membrane</keyword>
<feature type="transmembrane region" description="Helical" evidence="8">
    <location>
        <begin position="331"/>
        <end position="352"/>
    </location>
</feature>
<feature type="transmembrane region" description="Helical" evidence="8">
    <location>
        <begin position="54"/>
        <end position="83"/>
    </location>
</feature>
<dbReference type="InterPro" id="IPR036259">
    <property type="entry name" value="MFS_trans_sf"/>
</dbReference>
<feature type="transmembrane region" description="Helical" evidence="8">
    <location>
        <begin position="103"/>
        <end position="120"/>
    </location>
</feature>
<organism evidence="10">
    <name type="scientific">Auxenochlorella protothecoides</name>
    <name type="common">Green microalga</name>
    <name type="synonym">Chlorella protothecoides</name>
    <dbReference type="NCBI Taxonomy" id="3075"/>
    <lineage>
        <taxon>Eukaryota</taxon>
        <taxon>Viridiplantae</taxon>
        <taxon>Chlorophyta</taxon>
        <taxon>core chlorophytes</taxon>
        <taxon>Trebouxiophyceae</taxon>
        <taxon>Chlorellales</taxon>
        <taxon>Chlorellaceae</taxon>
        <taxon>Auxenochlorella</taxon>
    </lineage>
</organism>
<feature type="transmembrane region" description="Helical" evidence="8">
    <location>
        <begin position="303"/>
        <end position="324"/>
    </location>
</feature>
<feature type="transmembrane region" description="Helical" evidence="8">
    <location>
        <begin position="273"/>
        <end position="291"/>
    </location>
</feature>
<feature type="transmembrane region" description="Helical" evidence="8">
    <location>
        <begin position="497"/>
        <end position="515"/>
    </location>
</feature>
<dbReference type="CDD" id="cd17360">
    <property type="entry name" value="MFS_HMIT_like"/>
    <property type="match status" value="1"/>
</dbReference>
<evidence type="ECO:0000256" key="1">
    <source>
        <dbReference type="ARBA" id="ARBA00004141"/>
    </source>
</evidence>
<evidence type="ECO:0000313" key="10">
    <source>
        <dbReference type="EMBL" id="JAT74422.1"/>
    </source>
</evidence>
<evidence type="ECO:0000256" key="5">
    <source>
        <dbReference type="ARBA" id="ARBA00022989"/>
    </source>
</evidence>
<dbReference type="InterPro" id="IPR020846">
    <property type="entry name" value="MFS_dom"/>
</dbReference>
<comment type="subcellular location">
    <subcellularLocation>
        <location evidence="1">Membrane</location>
        <topology evidence="1">Multi-pass membrane protein</topology>
    </subcellularLocation>
</comment>
<feature type="transmembrane region" description="Helical" evidence="8">
    <location>
        <begin position="132"/>
        <end position="150"/>
    </location>
</feature>
<dbReference type="PRINTS" id="PR00171">
    <property type="entry name" value="SUGRTRNSPORT"/>
</dbReference>
<feature type="transmembrane region" description="Helical" evidence="8">
    <location>
        <begin position="464"/>
        <end position="485"/>
    </location>
</feature>
<evidence type="ECO:0000256" key="8">
    <source>
        <dbReference type="SAM" id="Phobius"/>
    </source>
</evidence>
<dbReference type="PANTHER" id="PTHR48020">
    <property type="entry name" value="PROTON MYO-INOSITOL COTRANSPORTER"/>
    <property type="match status" value="1"/>
</dbReference>
<evidence type="ECO:0000256" key="7">
    <source>
        <dbReference type="SAM" id="MobiDB-lite"/>
    </source>
</evidence>
<dbReference type="Gene3D" id="1.20.1250.20">
    <property type="entry name" value="MFS general substrate transporter like domains"/>
    <property type="match status" value="3"/>
</dbReference>
<dbReference type="PROSITE" id="PS50850">
    <property type="entry name" value="MFS"/>
    <property type="match status" value="1"/>
</dbReference>
<reference evidence="10" key="1">
    <citation type="submission" date="2015-08" db="EMBL/GenBank/DDBJ databases">
        <authorList>
            <person name="Babu N.S."/>
            <person name="Beckwith C.J."/>
            <person name="Beseler K.G."/>
            <person name="Brison A."/>
            <person name="Carone J.V."/>
            <person name="Caskin T.P."/>
            <person name="Diamond M."/>
            <person name="Durham M.E."/>
            <person name="Foxe J.M."/>
            <person name="Go M."/>
            <person name="Henderson B.A."/>
            <person name="Jones I.B."/>
            <person name="McGettigan J.A."/>
            <person name="Micheletti S.J."/>
            <person name="Nasrallah M.E."/>
            <person name="Ortiz D."/>
            <person name="Piller C.R."/>
            <person name="Privatt S.R."/>
            <person name="Schneider S.L."/>
            <person name="Sharp S."/>
            <person name="Smith T.C."/>
            <person name="Stanton J.D."/>
            <person name="Ullery H.E."/>
            <person name="Wilson R.J."/>
            <person name="Serrano M.G."/>
            <person name="Buck G."/>
            <person name="Lee V."/>
            <person name="Wang Y."/>
            <person name="Carvalho R."/>
            <person name="Voegtly L."/>
            <person name="Shi R."/>
            <person name="Duckworth R."/>
            <person name="Johnson A."/>
            <person name="Loviza R."/>
            <person name="Walstead R."/>
            <person name="Shah Z."/>
            <person name="Kiflezghi M."/>
            <person name="Wade K."/>
            <person name="Ball S.L."/>
            <person name="Bradley K.W."/>
            <person name="Asai D.J."/>
            <person name="Bowman C.A."/>
            <person name="Russell D.A."/>
            <person name="Pope W.H."/>
            <person name="Jacobs-Sera D."/>
            <person name="Hendrix R.W."/>
            <person name="Hatfull G.F."/>
        </authorList>
    </citation>
    <scope>NUCLEOTIDE SEQUENCE</scope>
</reference>
<dbReference type="PANTHER" id="PTHR48020:SF12">
    <property type="entry name" value="PROTON MYO-INOSITOL COTRANSPORTER"/>
    <property type="match status" value="1"/>
</dbReference>
<dbReference type="InterPro" id="IPR005828">
    <property type="entry name" value="MFS_sugar_transport-like"/>
</dbReference>
<comment type="similarity">
    <text evidence="2">Belongs to the major facilitator superfamily. Sugar transporter (TC 2.A.1.1) family.</text>
</comment>
<feature type="transmembrane region" description="Helical" evidence="8">
    <location>
        <begin position="189"/>
        <end position="212"/>
    </location>
</feature>
<gene>
    <name evidence="10" type="ORF">g.19522</name>
</gene>
<keyword evidence="3" id="KW-0813">Transport</keyword>
<dbReference type="EMBL" id="GDKF01004200">
    <property type="protein sequence ID" value="JAT74422.1"/>
    <property type="molecule type" value="Transcribed_RNA"/>
</dbReference>
<sequence length="535" mass="54717">MPARPASGQIGVEMQPRETVLEVLDDTGPLLATSPRHDPAQGPEPPPSPRPRHLLLITCIAAIGGFLFGYDTGVISGALPYIRDSLLAPLAGHPARLARVQETIVASAVVGAGAGAAVGGRLSDHWGRRGTLALADGLFCVGALAMAAAQGLRVLILGRVLVGLGVGVASVTVPVLIAELAPPPLRARLVSLNVLAITGGQFAAYVVNWGAAHLPGSWRWMLGVAALPPLVQLAGLTMVPAPPSRKRSGGTHWGQLARPAVLRQLHVGLGLQALQQLCGINTVMYFTPLILEAAGVRNKQTVLLLSLFPAGVNAVGTLAGMYCIERYGRRRLLLTSTACVAGALLLLAAAFASAASHSPAVDLATSTCPAPSCTACLRRGCMFCGSVDDLTAPGQCQVGVPGGAALPAQACPGAGVPFSQGCPSSRAPLVLMGLMLYLAAFSPGLGPVPWAVNAELYPADVRGTAVGLAGLTNWLANAAVAQTFLSLLHALGPARTWAAYAGVAALGWAWAHAFVPETKGRSLEQIQAAFEGGGP</sequence>
<feature type="transmembrane region" description="Helical" evidence="8">
    <location>
        <begin position="156"/>
        <end position="177"/>
    </location>
</feature>
<dbReference type="AlphaFoldDB" id="A0A1D2A5D3"/>
<evidence type="ECO:0000256" key="3">
    <source>
        <dbReference type="ARBA" id="ARBA00022448"/>
    </source>
</evidence>
<evidence type="ECO:0000256" key="6">
    <source>
        <dbReference type="ARBA" id="ARBA00023136"/>
    </source>
</evidence>
<feature type="domain" description="Major facilitator superfamily (MFS) profile" evidence="9">
    <location>
        <begin position="57"/>
        <end position="519"/>
    </location>
</feature>